<feature type="region of interest" description="Disordered" evidence="5">
    <location>
        <begin position="881"/>
        <end position="905"/>
    </location>
</feature>
<feature type="coiled-coil region" evidence="4">
    <location>
        <begin position="426"/>
        <end position="453"/>
    </location>
</feature>
<dbReference type="GO" id="GO:0016887">
    <property type="term" value="F:ATP hydrolysis activity"/>
    <property type="evidence" value="ECO:0007669"/>
    <property type="project" value="InterPro"/>
</dbReference>
<dbReference type="PANTHER" id="PTHR32114:SF2">
    <property type="entry name" value="ABC TRANSPORTER ABCH.3"/>
    <property type="match status" value="1"/>
</dbReference>
<dbReference type="SUPFAM" id="SSF52540">
    <property type="entry name" value="P-loop containing nucleoside triphosphate hydrolases"/>
    <property type="match status" value="1"/>
</dbReference>
<protein>
    <recommendedName>
        <fullName evidence="3">Nuclease SbcCD subunit C</fullName>
    </recommendedName>
</protein>
<dbReference type="EMBL" id="VUMY01000010">
    <property type="protein sequence ID" value="MST49897.1"/>
    <property type="molecule type" value="Genomic_DNA"/>
</dbReference>
<reference evidence="7 8" key="1">
    <citation type="submission" date="2019-08" db="EMBL/GenBank/DDBJ databases">
        <title>In-depth cultivation of the pig gut microbiome towards novel bacterial diversity and tailored functional studies.</title>
        <authorList>
            <person name="Wylensek D."/>
            <person name="Hitch T.C.A."/>
            <person name="Clavel T."/>
        </authorList>
    </citation>
    <scope>NUCLEOTIDE SEQUENCE [LARGE SCALE GENOMIC DNA]</scope>
    <source>
        <strain evidence="7 8">RF-GAM-744-WT-7</strain>
    </source>
</reference>
<comment type="subunit">
    <text evidence="2">Heterodimer of SbcC and SbcD.</text>
</comment>
<evidence type="ECO:0000313" key="8">
    <source>
        <dbReference type="Proteomes" id="UP000442535"/>
    </source>
</evidence>
<feature type="compositionally biased region" description="Basic and acidic residues" evidence="5">
    <location>
        <begin position="760"/>
        <end position="784"/>
    </location>
</feature>
<evidence type="ECO:0000313" key="7">
    <source>
        <dbReference type="EMBL" id="MST49897.1"/>
    </source>
</evidence>
<feature type="domain" description="Rad50/SbcC-type AAA" evidence="6">
    <location>
        <begin position="10"/>
        <end position="210"/>
    </location>
</feature>
<comment type="similarity">
    <text evidence="1">Belongs to the SMC family. SbcC subfamily.</text>
</comment>
<evidence type="ECO:0000256" key="1">
    <source>
        <dbReference type="ARBA" id="ARBA00006930"/>
    </source>
</evidence>
<gene>
    <name evidence="7" type="ORF">FYJ63_06560</name>
</gene>
<sequence>MTDNIRIRTLKFQGITSYRNSPLINFDDLGFNDLFLIHGGTGSGKSSILDALIFGLYGRSASKSILENGRLRSQYADEKLPTTSEIVFSKGNVFYKVTQRLSIPRTAGAKQTLTTHIFRDSEIGFPRPEKVEGKNVEAILGMDPTRFAQTVILQQGKFSRFLNSTDKEREDLLKSVFNAGIYDKIIETAKNHLAEVKVGKETDEAAQKELLSRLDSQLKKDIFADDLDWQERLKELDEYRSRAATYYYDSGDSLQEILKAFAAQAANLERTISAEAAAKSAAVKTANDVYGEKKTLHERVEKAHLFRKKLDELGDESEKMSELEEANSKAKSALPVLEAATNLEKAHRKTDTDIDSAHKLLESLIADSRTEKDLRTQAEAALKTDLPQLSEHPEDNPLFSFAPILETAATQLQSSNSAISASLKVKQTREKEITELERELKEYQANKESVEKNRDTLPELILAQAIRARESAQLLDDSAQKTLVEASQRTSAIHEAWLHSVSAELASELVEGEPCPICHVPYQSTKAVSLGEVPSTSKSATKEQFDEALTAQQTALSDAGKAAQRFHEATELVTKLEALGQSEDSDTVKKIRAQVEKEGKTVKKLESTFSQSHQEMDALEKSRKSFDEEITKLENKISGLNGKLAPLRKQLAESEAELAAMLKEEIDDVDANELIKQNNLWISRTKKLREAIRSLQLSANIYTEREDILRKTLEKSSFDSVTEAKKWHKVPQVLEMDEKTVSDYKQEVAKLQGYLEGEESPYRGKDKRDREATRQERDKAKTALDEVTRESELVSRKAGSIKEISSNIVDSTKDFTRTHQRLEKEYQEYRVWEELSRLLDGSTTGQRLTTYFLEQRLEQILQVANHNIQVFSSGLHQIETAESEPTLESDDAGATQKPKGRGKSRGLGLMVRNLETNQLNTPGSLSGGEQFYVSLAVALALSQVVKMESGNASLENIFIDEGFDTLDDNRLQEVIDVLKRMNDISESKLTVGIISHKNKLVDEIPTGIKIYREDISDEGEKPQSVSKMEFYGLPAKN</sequence>
<feature type="region of interest" description="Disordered" evidence="5">
    <location>
        <begin position="755"/>
        <end position="784"/>
    </location>
</feature>
<evidence type="ECO:0000256" key="5">
    <source>
        <dbReference type="SAM" id="MobiDB-lite"/>
    </source>
</evidence>
<keyword evidence="8" id="KW-1185">Reference proteome</keyword>
<dbReference type="Pfam" id="PF13476">
    <property type="entry name" value="AAA_23"/>
    <property type="match status" value="1"/>
</dbReference>
<evidence type="ECO:0000259" key="6">
    <source>
        <dbReference type="Pfam" id="PF13476"/>
    </source>
</evidence>
<name>A0A7K0K328_9ACTO</name>
<dbReference type="Gene3D" id="3.40.50.300">
    <property type="entry name" value="P-loop containing nucleotide triphosphate hydrolases"/>
    <property type="match status" value="2"/>
</dbReference>
<dbReference type="AlphaFoldDB" id="A0A7K0K328"/>
<feature type="coiled-coil region" evidence="4">
    <location>
        <begin position="588"/>
        <end position="664"/>
    </location>
</feature>
<accession>A0A7K0K328</accession>
<keyword evidence="4" id="KW-0175">Coiled coil</keyword>
<dbReference type="PANTHER" id="PTHR32114">
    <property type="entry name" value="ABC TRANSPORTER ABCH.3"/>
    <property type="match status" value="1"/>
</dbReference>
<dbReference type="GO" id="GO:0006302">
    <property type="term" value="P:double-strand break repair"/>
    <property type="evidence" value="ECO:0007669"/>
    <property type="project" value="InterPro"/>
</dbReference>
<dbReference type="InterPro" id="IPR027417">
    <property type="entry name" value="P-loop_NTPase"/>
</dbReference>
<feature type="compositionally biased region" description="Acidic residues" evidence="5">
    <location>
        <begin position="881"/>
        <end position="891"/>
    </location>
</feature>
<feature type="coiled-coil region" evidence="4">
    <location>
        <begin position="313"/>
        <end position="340"/>
    </location>
</feature>
<evidence type="ECO:0000256" key="2">
    <source>
        <dbReference type="ARBA" id="ARBA00011322"/>
    </source>
</evidence>
<comment type="caution">
    <text evidence="7">The sequence shown here is derived from an EMBL/GenBank/DDBJ whole genome shotgun (WGS) entry which is preliminary data.</text>
</comment>
<proteinExistence type="inferred from homology"/>
<evidence type="ECO:0000256" key="4">
    <source>
        <dbReference type="SAM" id="Coils"/>
    </source>
</evidence>
<evidence type="ECO:0000256" key="3">
    <source>
        <dbReference type="ARBA" id="ARBA00013368"/>
    </source>
</evidence>
<dbReference type="RefSeq" id="WP_154544996.1">
    <property type="nucleotide sequence ID" value="NZ_VUMY01000010.1"/>
</dbReference>
<dbReference type="Pfam" id="PF13558">
    <property type="entry name" value="SbcC_Walker_B"/>
    <property type="match status" value="1"/>
</dbReference>
<organism evidence="7 8">
    <name type="scientific">Mobiluncus porci</name>
    <dbReference type="NCBI Taxonomy" id="2652278"/>
    <lineage>
        <taxon>Bacteria</taxon>
        <taxon>Bacillati</taxon>
        <taxon>Actinomycetota</taxon>
        <taxon>Actinomycetes</taxon>
        <taxon>Actinomycetales</taxon>
        <taxon>Actinomycetaceae</taxon>
        <taxon>Mobiluncus</taxon>
    </lineage>
</organism>
<dbReference type="Proteomes" id="UP000442535">
    <property type="component" value="Unassembled WGS sequence"/>
</dbReference>
<dbReference type="InterPro" id="IPR038729">
    <property type="entry name" value="Rad50/SbcC_AAA"/>
</dbReference>